<keyword evidence="10 13" id="KW-0472">Membrane</keyword>
<keyword evidence="3 13" id="KW-0813">Transport</keyword>
<evidence type="ECO:0000256" key="12">
    <source>
        <dbReference type="ARBA" id="ARBA00023237"/>
    </source>
</evidence>
<gene>
    <name evidence="18" type="ORF">AB6724_18600</name>
</gene>
<organism evidence="18 19">
    <name type="scientific">Comamonas guangdongensis</name>
    <dbReference type="NCBI Taxonomy" id="510515"/>
    <lineage>
        <taxon>Bacteria</taxon>
        <taxon>Pseudomonadati</taxon>
        <taxon>Pseudomonadota</taxon>
        <taxon>Betaproteobacteria</taxon>
        <taxon>Burkholderiales</taxon>
        <taxon>Comamonadaceae</taxon>
        <taxon>Comamonas</taxon>
    </lineage>
</organism>
<evidence type="ECO:0000256" key="7">
    <source>
        <dbReference type="ARBA" id="ARBA00023004"/>
    </source>
</evidence>
<evidence type="ECO:0000256" key="5">
    <source>
        <dbReference type="ARBA" id="ARBA00022496"/>
    </source>
</evidence>
<reference evidence="18 19" key="1">
    <citation type="journal article" date="2013" name="Int. J. Syst. Evol. Microbiol.">
        <title>Comamonas guangdongensis sp. nov., isolated from subterranean forest sediment, and emended description of the genus Comamonas.</title>
        <authorList>
            <person name="Zhang J."/>
            <person name="Wang Y."/>
            <person name="Zhou S."/>
            <person name="Wu C."/>
            <person name="He J."/>
            <person name="Li F."/>
        </authorList>
    </citation>
    <scope>NUCLEOTIDE SEQUENCE [LARGE SCALE GENOMIC DNA]</scope>
    <source>
        <strain evidence="18 19">CCTCC AB2011133</strain>
    </source>
</reference>
<dbReference type="Gene3D" id="2.170.130.10">
    <property type="entry name" value="TonB-dependent receptor, plug domain"/>
    <property type="match status" value="1"/>
</dbReference>
<evidence type="ECO:0000313" key="19">
    <source>
        <dbReference type="Proteomes" id="UP001561046"/>
    </source>
</evidence>
<name>A0ABV3ZZ94_9BURK</name>
<dbReference type="RefSeq" id="WP_369340025.1">
    <property type="nucleotide sequence ID" value="NZ_JBFYGN010000027.1"/>
</dbReference>
<keyword evidence="4 13" id="KW-1134">Transmembrane beta strand</keyword>
<keyword evidence="12 13" id="KW-0998">Cell outer membrane</keyword>
<evidence type="ECO:0000256" key="8">
    <source>
        <dbReference type="ARBA" id="ARBA00023065"/>
    </source>
</evidence>
<evidence type="ECO:0000259" key="17">
    <source>
        <dbReference type="Pfam" id="PF07715"/>
    </source>
</evidence>
<keyword evidence="7" id="KW-0408">Iron</keyword>
<dbReference type="Pfam" id="PF00593">
    <property type="entry name" value="TonB_dep_Rec_b-barrel"/>
    <property type="match status" value="1"/>
</dbReference>
<evidence type="ECO:0000256" key="2">
    <source>
        <dbReference type="ARBA" id="ARBA00009810"/>
    </source>
</evidence>
<dbReference type="Gene3D" id="2.40.170.20">
    <property type="entry name" value="TonB-dependent receptor, beta-barrel domain"/>
    <property type="match status" value="1"/>
</dbReference>
<feature type="signal peptide" evidence="15">
    <location>
        <begin position="1"/>
        <end position="28"/>
    </location>
</feature>
<evidence type="ECO:0000313" key="18">
    <source>
        <dbReference type="EMBL" id="MEX8194848.1"/>
    </source>
</evidence>
<feature type="domain" description="TonB-dependent receptor-like beta-barrel" evidence="16">
    <location>
        <begin position="269"/>
        <end position="673"/>
    </location>
</feature>
<evidence type="ECO:0000256" key="6">
    <source>
        <dbReference type="ARBA" id="ARBA00022692"/>
    </source>
</evidence>
<feature type="domain" description="TonB-dependent receptor plug" evidence="17">
    <location>
        <begin position="55"/>
        <end position="166"/>
    </location>
</feature>
<keyword evidence="19" id="KW-1185">Reference proteome</keyword>
<dbReference type="InterPro" id="IPR039426">
    <property type="entry name" value="TonB-dep_rcpt-like"/>
</dbReference>
<evidence type="ECO:0000256" key="14">
    <source>
        <dbReference type="RuleBase" id="RU003357"/>
    </source>
</evidence>
<keyword evidence="5" id="KW-0410">Iron transport</keyword>
<protein>
    <submittedName>
        <fullName evidence="18">TonB-dependent receptor family protein</fullName>
    </submittedName>
</protein>
<dbReference type="SUPFAM" id="SSF56935">
    <property type="entry name" value="Porins"/>
    <property type="match status" value="1"/>
</dbReference>
<evidence type="ECO:0000256" key="13">
    <source>
        <dbReference type="PROSITE-ProRule" id="PRU01360"/>
    </source>
</evidence>
<evidence type="ECO:0000256" key="10">
    <source>
        <dbReference type="ARBA" id="ARBA00023136"/>
    </source>
</evidence>
<keyword evidence="6 13" id="KW-0812">Transmembrane</keyword>
<evidence type="ECO:0000256" key="3">
    <source>
        <dbReference type="ARBA" id="ARBA00022448"/>
    </source>
</evidence>
<sequence>MHFSRLCALAGWPMAAASLLLLTQTTLAQEVTAAEPDAPQLGEVTVHSTWQETTLEQTPASVSELDGERMRDRQWQVNLSEALGSVPGLLLQNRQNYAQDLQLSMRGFGARSTFGVRGIQIYVDGIPATMPDGQGQTSNIDIASLERIEVLRGPYSALYGNASGGVINAYTEHGEGTPRVESSFALGSNGQKRLGLKASGEAGGIGYVLSASRFLTDGYRAQSAADKNLFNARIDLKPDEYSLLTLVANHVDLHAQDPGGISPEDWAKDPRKTTPNALLYNSHKNIKQTQAGLTYKRQLDGGQALRLMVYAGQREISQFQATPKDSQPGFKGGVIGLLRDYGGLDARWSGKYELGTGSLNLIAGLSANTVKEDRQGYKNFVGNQLGVVGALVRDERNTLSNIDPYLQASWAFAPSWKLDAGLRWSNVQFQSHDHFLADGNDSGSTGFHKLLPVISLQHQLSQDSSLYASLGRGFETPTFNEISYRPDGSSGLNLGLQPAVSTSAELGIKQRFTLAGMRGDWSAALFQTRTEDEIVVASNDNGRTSYRNAGQTRRRGMELSSTTWITPQLRLNAALTLLDASLRSGYCNAKGQDCIPAGKRLAGTSRNQGYLGLDWFPAPEWRLGLDWRQLGRIAADDANSVYAPGFGVASLSASYTQRLGAWKLNTFARFDNLGDKNYVGSVIVNEGNKRFYEAAPGRQWMAGASLSYQF</sequence>
<evidence type="ECO:0000256" key="15">
    <source>
        <dbReference type="SAM" id="SignalP"/>
    </source>
</evidence>
<evidence type="ECO:0000256" key="11">
    <source>
        <dbReference type="ARBA" id="ARBA00023170"/>
    </source>
</evidence>
<dbReference type="Pfam" id="PF07715">
    <property type="entry name" value="Plug"/>
    <property type="match status" value="1"/>
</dbReference>
<feature type="chain" id="PRO_5045100415" evidence="15">
    <location>
        <begin position="29"/>
        <end position="710"/>
    </location>
</feature>
<dbReference type="Proteomes" id="UP001561046">
    <property type="component" value="Unassembled WGS sequence"/>
</dbReference>
<dbReference type="PROSITE" id="PS52016">
    <property type="entry name" value="TONB_DEPENDENT_REC_3"/>
    <property type="match status" value="1"/>
</dbReference>
<dbReference type="PANTHER" id="PTHR32552">
    <property type="entry name" value="FERRICHROME IRON RECEPTOR-RELATED"/>
    <property type="match status" value="1"/>
</dbReference>
<dbReference type="InterPro" id="IPR000531">
    <property type="entry name" value="Beta-barrel_TonB"/>
</dbReference>
<comment type="caution">
    <text evidence="18">The sequence shown here is derived from an EMBL/GenBank/DDBJ whole genome shotgun (WGS) entry which is preliminary data.</text>
</comment>
<dbReference type="InterPro" id="IPR012910">
    <property type="entry name" value="Plug_dom"/>
</dbReference>
<evidence type="ECO:0000259" key="16">
    <source>
        <dbReference type="Pfam" id="PF00593"/>
    </source>
</evidence>
<keyword evidence="9 14" id="KW-0798">TonB box</keyword>
<evidence type="ECO:0000256" key="4">
    <source>
        <dbReference type="ARBA" id="ARBA00022452"/>
    </source>
</evidence>
<keyword evidence="8" id="KW-0406">Ion transport</keyword>
<comment type="subcellular location">
    <subcellularLocation>
        <location evidence="1 13">Cell outer membrane</location>
        <topology evidence="1 13">Multi-pass membrane protein</topology>
    </subcellularLocation>
</comment>
<dbReference type="InterPro" id="IPR036942">
    <property type="entry name" value="Beta-barrel_TonB_sf"/>
</dbReference>
<dbReference type="PANTHER" id="PTHR32552:SF81">
    <property type="entry name" value="TONB-DEPENDENT OUTER MEMBRANE RECEPTOR"/>
    <property type="match status" value="1"/>
</dbReference>
<dbReference type="CDD" id="cd01347">
    <property type="entry name" value="ligand_gated_channel"/>
    <property type="match status" value="1"/>
</dbReference>
<keyword evidence="11 18" id="KW-0675">Receptor</keyword>
<accession>A0ABV3ZZ94</accession>
<evidence type="ECO:0000256" key="9">
    <source>
        <dbReference type="ARBA" id="ARBA00023077"/>
    </source>
</evidence>
<evidence type="ECO:0000256" key="1">
    <source>
        <dbReference type="ARBA" id="ARBA00004571"/>
    </source>
</evidence>
<dbReference type="InterPro" id="IPR037066">
    <property type="entry name" value="Plug_dom_sf"/>
</dbReference>
<proteinExistence type="inferred from homology"/>
<keyword evidence="15" id="KW-0732">Signal</keyword>
<dbReference type="EMBL" id="JBFYGN010000027">
    <property type="protein sequence ID" value="MEX8194848.1"/>
    <property type="molecule type" value="Genomic_DNA"/>
</dbReference>
<comment type="similarity">
    <text evidence="2 13 14">Belongs to the TonB-dependent receptor family.</text>
</comment>